<dbReference type="Pfam" id="PF18557">
    <property type="entry name" value="NepR"/>
    <property type="match status" value="1"/>
</dbReference>
<sequence>MLDAQTRERLGRHLKALYEPVLDETLDPRLAELLRQLESDKRERGGS</sequence>
<reference evidence="3" key="1">
    <citation type="submission" date="2016-10" db="EMBL/GenBank/DDBJ databases">
        <authorList>
            <person name="Varghese N."/>
            <person name="Submissions S."/>
        </authorList>
    </citation>
    <scope>NUCLEOTIDE SEQUENCE [LARGE SCALE GENOMIC DNA]</scope>
    <source>
        <strain evidence="3">CGMCC 1.6474</strain>
    </source>
</reference>
<proteinExistence type="predicted"/>
<dbReference type="AlphaFoldDB" id="A0A1I4CHU8"/>
<dbReference type="Proteomes" id="UP000198804">
    <property type="component" value="Unassembled WGS sequence"/>
</dbReference>
<dbReference type="RefSeq" id="WP_165616409.1">
    <property type="nucleotide sequence ID" value="NZ_FOSV01000004.1"/>
</dbReference>
<feature type="domain" description="Anti-sigma factor NepR" evidence="1">
    <location>
        <begin position="8"/>
        <end position="39"/>
    </location>
</feature>
<gene>
    <name evidence="2" type="ORF">SAMN04488125_104226</name>
</gene>
<evidence type="ECO:0000313" key="2">
    <source>
        <dbReference type="EMBL" id="SFK80804.1"/>
    </source>
</evidence>
<evidence type="ECO:0000259" key="1">
    <source>
        <dbReference type="Pfam" id="PF18557"/>
    </source>
</evidence>
<accession>A0A1I4CHU8</accession>
<protein>
    <recommendedName>
        <fullName evidence="1">Anti-sigma factor NepR domain-containing protein</fullName>
    </recommendedName>
</protein>
<evidence type="ECO:0000313" key="3">
    <source>
        <dbReference type="Proteomes" id="UP000198804"/>
    </source>
</evidence>
<dbReference type="InterPro" id="IPR041649">
    <property type="entry name" value="NepR"/>
</dbReference>
<keyword evidence="3" id="KW-1185">Reference proteome</keyword>
<organism evidence="2 3">
    <name type="scientific">Methylorubrum salsuginis</name>
    <dbReference type="NCBI Taxonomy" id="414703"/>
    <lineage>
        <taxon>Bacteria</taxon>
        <taxon>Pseudomonadati</taxon>
        <taxon>Pseudomonadota</taxon>
        <taxon>Alphaproteobacteria</taxon>
        <taxon>Hyphomicrobiales</taxon>
        <taxon>Methylobacteriaceae</taxon>
        <taxon>Methylorubrum</taxon>
    </lineage>
</organism>
<dbReference type="EMBL" id="FOSV01000004">
    <property type="protein sequence ID" value="SFK80804.1"/>
    <property type="molecule type" value="Genomic_DNA"/>
</dbReference>
<name>A0A1I4CHU8_9HYPH</name>